<evidence type="ECO:0000313" key="13">
    <source>
        <dbReference type="EMBL" id="OBA26833.1"/>
    </source>
</evidence>
<feature type="transmembrane region" description="Helical" evidence="12">
    <location>
        <begin position="88"/>
        <end position="107"/>
    </location>
</feature>
<name>A0A1B7TDM9_9ASCO</name>
<feature type="repeat" description="Solcar" evidence="10">
    <location>
        <begin position="230"/>
        <end position="328"/>
    </location>
</feature>
<reference evidence="14" key="1">
    <citation type="journal article" date="2016" name="Proc. Natl. Acad. Sci. U.S.A.">
        <title>Comparative genomics of biotechnologically important yeasts.</title>
        <authorList>
            <person name="Riley R."/>
            <person name="Haridas S."/>
            <person name="Wolfe K.H."/>
            <person name="Lopes M.R."/>
            <person name="Hittinger C.T."/>
            <person name="Goeker M."/>
            <person name="Salamov A.A."/>
            <person name="Wisecaver J.H."/>
            <person name="Long T.M."/>
            <person name="Calvey C.H."/>
            <person name="Aerts A.L."/>
            <person name="Barry K.W."/>
            <person name="Choi C."/>
            <person name="Clum A."/>
            <person name="Coughlan A.Y."/>
            <person name="Deshpande S."/>
            <person name="Douglass A.P."/>
            <person name="Hanson S.J."/>
            <person name="Klenk H.-P."/>
            <person name="LaButti K.M."/>
            <person name="Lapidus A."/>
            <person name="Lindquist E.A."/>
            <person name="Lipzen A.M."/>
            <person name="Meier-Kolthoff J.P."/>
            <person name="Ohm R.A."/>
            <person name="Otillar R.P."/>
            <person name="Pangilinan J.L."/>
            <person name="Peng Y."/>
            <person name="Rokas A."/>
            <person name="Rosa C.A."/>
            <person name="Scheuner C."/>
            <person name="Sibirny A.A."/>
            <person name="Slot J.C."/>
            <person name="Stielow J.B."/>
            <person name="Sun H."/>
            <person name="Kurtzman C.P."/>
            <person name="Blackwell M."/>
            <person name="Grigoriev I.V."/>
            <person name="Jeffries T.W."/>
        </authorList>
    </citation>
    <scope>NUCLEOTIDE SEQUENCE [LARGE SCALE GENOMIC DNA]</scope>
    <source>
        <strain evidence="14">NRRL Y-1626</strain>
    </source>
</reference>
<protein>
    <submittedName>
        <fullName evidence="13">Mitochondrial carrier</fullName>
    </submittedName>
</protein>
<gene>
    <name evidence="13" type="ORF">HANVADRAFT_52864</name>
</gene>
<proteinExistence type="inferred from homology"/>
<sequence>MGENNIEMETKTETETDLTIHQTSKYPLWHYMFAGGIGGLVADFIMHPLDTMKTRQQASLDTVKTLDLKLRNLHPLEILKMEGLRKGWYSGLSAAMLGSLPSAAIFFMTYEFLKEEMILSYKMNETFTFFVAGLSGDLASSLVYVPSEVLKTRLQLQGKLNKKLFGYNNLRDAVFKMNKFEGKSVFYSGYSATLLRDLPFSAIQFALYEKFRQISCQITAKTDDQLGVTEELIVGGLAGGIAGAITTPLDVVKTRLQTNMSQVIITNDTTGKSTDCPQPATQNLFTTIKNFYRREGLLKMFGGIGPRIMWSSVQSSIMLYIYQTILKQIHENASNENKIVNTDDIDKHRKI</sequence>
<comment type="similarity">
    <text evidence="2 11">Belongs to the mitochondrial carrier (TC 2.A.29) family.</text>
</comment>
<dbReference type="PROSITE" id="PS50920">
    <property type="entry name" value="SOLCAR"/>
    <property type="match status" value="3"/>
</dbReference>
<dbReference type="GO" id="GO:0005743">
    <property type="term" value="C:mitochondrial inner membrane"/>
    <property type="evidence" value="ECO:0007669"/>
    <property type="project" value="UniProtKB-SubCell"/>
</dbReference>
<evidence type="ECO:0000256" key="5">
    <source>
        <dbReference type="ARBA" id="ARBA00022737"/>
    </source>
</evidence>
<keyword evidence="3 11" id="KW-0813">Transport</keyword>
<keyword evidence="4 10" id="KW-0812">Transmembrane</keyword>
<keyword evidence="5" id="KW-0677">Repeat</keyword>
<dbReference type="PANTHER" id="PTHR45667">
    <property type="entry name" value="S-ADENOSYLMETHIONINE MITOCHONDRIAL CARRIER PROTEIN"/>
    <property type="match status" value="1"/>
</dbReference>
<dbReference type="EMBL" id="LXPE01000013">
    <property type="protein sequence ID" value="OBA26833.1"/>
    <property type="molecule type" value="Genomic_DNA"/>
</dbReference>
<evidence type="ECO:0000256" key="8">
    <source>
        <dbReference type="ARBA" id="ARBA00023128"/>
    </source>
</evidence>
<feature type="transmembrane region" description="Helical" evidence="12">
    <location>
        <begin position="28"/>
        <end position="46"/>
    </location>
</feature>
<evidence type="ECO:0000256" key="10">
    <source>
        <dbReference type="PROSITE-ProRule" id="PRU00282"/>
    </source>
</evidence>
<keyword evidence="6" id="KW-0999">Mitochondrion inner membrane</keyword>
<dbReference type="InterPro" id="IPR023395">
    <property type="entry name" value="MCP_dom_sf"/>
</dbReference>
<dbReference type="InterPro" id="IPR018108">
    <property type="entry name" value="MCP_transmembrane"/>
</dbReference>
<evidence type="ECO:0000256" key="7">
    <source>
        <dbReference type="ARBA" id="ARBA00022989"/>
    </source>
</evidence>
<evidence type="ECO:0000256" key="3">
    <source>
        <dbReference type="ARBA" id="ARBA00022448"/>
    </source>
</evidence>
<evidence type="ECO:0000256" key="2">
    <source>
        <dbReference type="ARBA" id="ARBA00006375"/>
    </source>
</evidence>
<feature type="repeat" description="Solcar" evidence="10">
    <location>
        <begin position="26"/>
        <end position="116"/>
    </location>
</feature>
<feature type="repeat" description="Solcar" evidence="10">
    <location>
        <begin position="127"/>
        <end position="214"/>
    </location>
</feature>
<evidence type="ECO:0000256" key="11">
    <source>
        <dbReference type="RuleBase" id="RU000488"/>
    </source>
</evidence>
<evidence type="ECO:0000256" key="9">
    <source>
        <dbReference type="ARBA" id="ARBA00023136"/>
    </source>
</evidence>
<evidence type="ECO:0000256" key="4">
    <source>
        <dbReference type="ARBA" id="ARBA00022692"/>
    </source>
</evidence>
<dbReference type="Pfam" id="PF00153">
    <property type="entry name" value="Mito_carr"/>
    <property type="match status" value="3"/>
</dbReference>
<accession>A0A1B7TDM9</accession>
<dbReference type="SUPFAM" id="SSF103506">
    <property type="entry name" value="Mitochondrial carrier"/>
    <property type="match status" value="1"/>
</dbReference>
<dbReference type="GO" id="GO:0055085">
    <property type="term" value="P:transmembrane transport"/>
    <property type="evidence" value="ECO:0007669"/>
    <property type="project" value="InterPro"/>
</dbReference>
<evidence type="ECO:0000256" key="6">
    <source>
        <dbReference type="ARBA" id="ARBA00022792"/>
    </source>
</evidence>
<dbReference type="AlphaFoldDB" id="A0A1B7TDM9"/>
<dbReference type="Gene3D" id="1.50.40.10">
    <property type="entry name" value="Mitochondrial carrier domain"/>
    <property type="match status" value="1"/>
</dbReference>
<keyword evidence="9 10" id="KW-0472">Membrane</keyword>
<evidence type="ECO:0000313" key="14">
    <source>
        <dbReference type="Proteomes" id="UP000092321"/>
    </source>
</evidence>
<comment type="subcellular location">
    <subcellularLocation>
        <location evidence="1">Mitochondrion inner membrane</location>
        <topology evidence="1">Multi-pass membrane protein</topology>
    </subcellularLocation>
</comment>
<dbReference type="OrthoDB" id="415315at2759"/>
<organism evidence="13 14">
    <name type="scientific">Hanseniaspora valbyensis NRRL Y-1626</name>
    <dbReference type="NCBI Taxonomy" id="766949"/>
    <lineage>
        <taxon>Eukaryota</taxon>
        <taxon>Fungi</taxon>
        <taxon>Dikarya</taxon>
        <taxon>Ascomycota</taxon>
        <taxon>Saccharomycotina</taxon>
        <taxon>Saccharomycetes</taxon>
        <taxon>Saccharomycodales</taxon>
        <taxon>Saccharomycodaceae</taxon>
        <taxon>Hanseniaspora</taxon>
    </lineage>
</organism>
<dbReference type="Proteomes" id="UP000092321">
    <property type="component" value="Unassembled WGS sequence"/>
</dbReference>
<dbReference type="InterPro" id="IPR002067">
    <property type="entry name" value="MCP"/>
</dbReference>
<evidence type="ECO:0000256" key="12">
    <source>
        <dbReference type="SAM" id="Phobius"/>
    </source>
</evidence>
<keyword evidence="7 12" id="KW-1133">Transmembrane helix</keyword>
<keyword evidence="8" id="KW-0496">Mitochondrion</keyword>
<comment type="caution">
    <text evidence="13">The sequence shown here is derived from an EMBL/GenBank/DDBJ whole genome shotgun (WGS) entry which is preliminary data.</text>
</comment>
<keyword evidence="14" id="KW-1185">Reference proteome</keyword>
<dbReference type="PRINTS" id="PR00926">
    <property type="entry name" value="MITOCARRIER"/>
</dbReference>
<evidence type="ECO:0000256" key="1">
    <source>
        <dbReference type="ARBA" id="ARBA00004448"/>
    </source>
</evidence>